<keyword evidence="6" id="KW-1003">Cell membrane</keyword>
<organism evidence="8 9">
    <name type="scientific">Candidatus Pullibacteroides excrementavium</name>
    <dbReference type="NCBI Taxonomy" id="2840905"/>
    <lineage>
        <taxon>Bacteria</taxon>
        <taxon>Pseudomonadati</taxon>
        <taxon>Bacteroidota</taxon>
        <taxon>Bacteroidia</taxon>
        <taxon>Bacteroidales</taxon>
        <taxon>Candidatus Pullibacteroides</taxon>
    </lineage>
</organism>
<comment type="subunit">
    <text evidence="6">The complex is composed of six subunits: RnfA, RnfB, RnfC, RnfD, RnfE and RnfG.</text>
</comment>
<dbReference type="GO" id="GO:0009055">
    <property type="term" value="F:electron transfer activity"/>
    <property type="evidence" value="ECO:0007669"/>
    <property type="project" value="InterPro"/>
</dbReference>
<keyword evidence="6" id="KW-1133">Transmembrane helix</keyword>
<keyword evidence="6" id="KW-0812">Transmembrane</keyword>
<gene>
    <name evidence="6" type="primary">rnfG</name>
    <name evidence="8" type="ORF">IAB08_06005</name>
</gene>
<accession>A0A9D9H1T8</accession>
<comment type="caution">
    <text evidence="8">The sequence shown here is derived from an EMBL/GenBank/DDBJ whole genome shotgun (WGS) entry which is preliminary data.</text>
</comment>
<comment type="subcellular location">
    <subcellularLocation>
        <location evidence="6">Cell membrane</location>
        <topology evidence="6">Single-pass membrane protein</topology>
    </subcellularLocation>
</comment>
<dbReference type="Proteomes" id="UP000823612">
    <property type="component" value="Unassembled WGS sequence"/>
</dbReference>
<dbReference type="EMBL" id="JADIMZ010000090">
    <property type="protein sequence ID" value="MBO8432829.1"/>
    <property type="molecule type" value="Genomic_DNA"/>
</dbReference>
<sequence length="190" mass="20454">MKKKESTLKNMILSTALIAGISGLALGFVYNITEPKISAAKKAKEELAIKNVLPDFERKEDGKILMKGEKDSISYSAAFNGDQLVGIAVNTYSMNGFSGEIGLMVGILPDGTMNKVSVLLCNETPGLGTKMTDPGFYTQFEGKNPASFNFKVKKDGGDVDAITSATISSRAYCDALDRAFRVFNQIVSTK</sequence>
<dbReference type="PANTHER" id="PTHR36118">
    <property type="entry name" value="ION-TRANSLOCATING OXIDOREDUCTASE COMPLEX SUBUNIT G"/>
    <property type="match status" value="1"/>
</dbReference>
<evidence type="ECO:0000256" key="4">
    <source>
        <dbReference type="ARBA" id="ARBA00022643"/>
    </source>
</evidence>
<proteinExistence type="inferred from homology"/>
<evidence type="ECO:0000256" key="5">
    <source>
        <dbReference type="ARBA" id="ARBA00022982"/>
    </source>
</evidence>
<name>A0A9D9H1T8_9BACT</name>
<comment type="function">
    <text evidence="6">Part of a membrane-bound complex that couples electron transfer with translocation of ions across the membrane.</text>
</comment>
<keyword evidence="5 6" id="KW-0249">Electron transport</keyword>
<comment type="cofactor">
    <cofactor evidence="6">
        <name>FMN</name>
        <dbReference type="ChEBI" id="CHEBI:58210"/>
    </cofactor>
</comment>
<feature type="modified residue" description="FMN phosphoryl threonine" evidence="6">
    <location>
        <position position="166"/>
    </location>
</feature>
<reference evidence="8" key="1">
    <citation type="submission" date="2020-10" db="EMBL/GenBank/DDBJ databases">
        <authorList>
            <person name="Gilroy R."/>
        </authorList>
    </citation>
    <scope>NUCLEOTIDE SEQUENCE</scope>
    <source>
        <strain evidence="8">2889</strain>
    </source>
</reference>
<feature type="domain" description="FMN-binding" evidence="7">
    <location>
        <begin position="96"/>
        <end position="183"/>
    </location>
</feature>
<evidence type="ECO:0000256" key="6">
    <source>
        <dbReference type="HAMAP-Rule" id="MF_00479"/>
    </source>
</evidence>
<dbReference type="NCBIfam" id="TIGR01947">
    <property type="entry name" value="rnfG"/>
    <property type="match status" value="1"/>
</dbReference>
<dbReference type="SMART" id="SM00900">
    <property type="entry name" value="FMN_bind"/>
    <property type="match status" value="1"/>
</dbReference>
<dbReference type="Pfam" id="PF04205">
    <property type="entry name" value="FMN_bind"/>
    <property type="match status" value="1"/>
</dbReference>
<evidence type="ECO:0000259" key="7">
    <source>
        <dbReference type="SMART" id="SM00900"/>
    </source>
</evidence>
<reference evidence="8" key="2">
    <citation type="journal article" date="2021" name="PeerJ">
        <title>Extensive microbial diversity within the chicken gut microbiome revealed by metagenomics and culture.</title>
        <authorList>
            <person name="Gilroy R."/>
            <person name="Ravi A."/>
            <person name="Getino M."/>
            <person name="Pursley I."/>
            <person name="Horton D.L."/>
            <person name="Alikhan N.F."/>
            <person name="Baker D."/>
            <person name="Gharbi K."/>
            <person name="Hall N."/>
            <person name="Watson M."/>
            <person name="Adriaenssens E.M."/>
            <person name="Foster-Nyarko E."/>
            <person name="Jarju S."/>
            <person name="Secka A."/>
            <person name="Antonio M."/>
            <person name="Oren A."/>
            <person name="Chaudhuri R.R."/>
            <person name="La Ragione R."/>
            <person name="Hildebrand F."/>
            <person name="Pallen M.J."/>
        </authorList>
    </citation>
    <scope>NUCLEOTIDE SEQUENCE</scope>
    <source>
        <strain evidence="8">2889</strain>
    </source>
</reference>
<keyword evidence="1 6" id="KW-0813">Transport</keyword>
<keyword evidence="6" id="KW-1278">Translocase</keyword>
<protein>
    <recommendedName>
        <fullName evidence="6">Ion-translocating oxidoreductase complex subunit G</fullName>
        <ecNumber evidence="6">7.-.-.-</ecNumber>
    </recommendedName>
    <alternativeName>
        <fullName evidence="6">Rnf electron transport complex subunit G</fullName>
    </alternativeName>
</protein>
<comment type="similarity">
    <text evidence="6">Belongs to the RnfG family.</text>
</comment>
<keyword evidence="2 6" id="KW-0597">Phosphoprotein</keyword>
<evidence type="ECO:0000313" key="8">
    <source>
        <dbReference type="EMBL" id="MBO8432829.1"/>
    </source>
</evidence>
<dbReference type="GO" id="GO:0022900">
    <property type="term" value="P:electron transport chain"/>
    <property type="evidence" value="ECO:0007669"/>
    <property type="project" value="UniProtKB-UniRule"/>
</dbReference>
<dbReference type="InterPro" id="IPR010209">
    <property type="entry name" value="Ion_transpt_RnfG/RsxG"/>
</dbReference>
<dbReference type="PANTHER" id="PTHR36118:SF1">
    <property type="entry name" value="ION-TRANSLOCATING OXIDOREDUCTASE COMPLEX SUBUNIT G"/>
    <property type="match status" value="1"/>
</dbReference>
<dbReference type="HAMAP" id="MF_00479">
    <property type="entry name" value="RsxG_RnfG"/>
    <property type="match status" value="1"/>
</dbReference>
<evidence type="ECO:0000256" key="2">
    <source>
        <dbReference type="ARBA" id="ARBA00022553"/>
    </source>
</evidence>
<dbReference type="InterPro" id="IPR007329">
    <property type="entry name" value="FMN-bd"/>
</dbReference>
<evidence type="ECO:0000313" key="9">
    <source>
        <dbReference type="Proteomes" id="UP000823612"/>
    </source>
</evidence>
<evidence type="ECO:0000256" key="1">
    <source>
        <dbReference type="ARBA" id="ARBA00022448"/>
    </source>
</evidence>
<dbReference type="GO" id="GO:0005886">
    <property type="term" value="C:plasma membrane"/>
    <property type="evidence" value="ECO:0007669"/>
    <property type="project" value="UniProtKB-SubCell"/>
</dbReference>
<evidence type="ECO:0000256" key="3">
    <source>
        <dbReference type="ARBA" id="ARBA00022630"/>
    </source>
</evidence>
<keyword evidence="3 6" id="KW-0285">Flavoprotein</keyword>
<dbReference type="GO" id="GO:0010181">
    <property type="term" value="F:FMN binding"/>
    <property type="evidence" value="ECO:0007669"/>
    <property type="project" value="InterPro"/>
</dbReference>
<dbReference type="PIRSF" id="PIRSF006091">
    <property type="entry name" value="E_trnsport_RnfG"/>
    <property type="match status" value="1"/>
</dbReference>
<keyword evidence="4 6" id="KW-0288">FMN</keyword>
<dbReference type="AlphaFoldDB" id="A0A9D9H1T8"/>
<dbReference type="EC" id="7.-.-.-" evidence="6"/>
<keyword evidence="6" id="KW-0472">Membrane</keyword>